<protein>
    <recommendedName>
        <fullName evidence="4">DUF3899 domain-containing protein</fullName>
    </recommendedName>
</protein>
<organism evidence="2 3">
    <name type="scientific">Mesobacillus selenatarsenatis</name>
    <dbReference type="NCBI Taxonomy" id="388741"/>
    <lineage>
        <taxon>Bacteria</taxon>
        <taxon>Bacillati</taxon>
        <taxon>Bacillota</taxon>
        <taxon>Bacilli</taxon>
        <taxon>Bacillales</taxon>
        <taxon>Bacillaceae</taxon>
        <taxon>Mesobacillus</taxon>
    </lineage>
</organism>
<gene>
    <name evidence="2" type="ORF">GWK17_19705</name>
</gene>
<evidence type="ECO:0000313" key="3">
    <source>
        <dbReference type="Proteomes" id="UP000587942"/>
    </source>
</evidence>
<accession>A0A846TQW2</accession>
<dbReference type="EMBL" id="JAAVUM010000018">
    <property type="protein sequence ID" value="NKE07677.1"/>
    <property type="molecule type" value="Genomic_DNA"/>
</dbReference>
<feature type="transmembrane region" description="Helical" evidence="1">
    <location>
        <begin position="31"/>
        <end position="52"/>
    </location>
</feature>
<proteinExistence type="predicted"/>
<keyword evidence="1" id="KW-0472">Membrane</keyword>
<keyword evidence="1" id="KW-0812">Transmembrane</keyword>
<dbReference type="Proteomes" id="UP000587942">
    <property type="component" value="Unassembled WGS sequence"/>
</dbReference>
<dbReference type="AlphaFoldDB" id="A0A846TQW2"/>
<name>A0A846TQW2_9BACI</name>
<sequence length="118" mass="13197">MEKFKISFFIVVGSYALLVLASYLFNGEFDTSIIGMWGLILGLLMLIAALPLHKIVFFGGRGIMGVQSPEIPGDEHLHNKIHKSYEKEHKEEISINRPLQDVLSLAGIIIILISLFMV</sequence>
<comment type="caution">
    <text evidence="2">The sequence shown here is derived from an EMBL/GenBank/DDBJ whole genome shotgun (WGS) entry which is preliminary data.</text>
</comment>
<reference evidence="2 3" key="1">
    <citation type="submission" date="2020-03" db="EMBL/GenBank/DDBJ databases">
        <authorList>
            <person name="Sun Q."/>
        </authorList>
    </citation>
    <scope>NUCLEOTIDE SEQUENCE [LARGE SCALE GENOMIC DNA]</scope>
    <source>
        <strain evidence="2 3">KACC 21451</strain>
    </source>
</reference>
<evidence type="ECO:0000256" key="1">
    <source>
        <dbReference type="SAM" id="Phobius"/>
    </source>
</evidence>
<keyword evidence="1" id="KW-1133">Transmembrane helix</keyword>
<feature type="transmembrane region" description="Helical" evidence="1">
    <location>
        <begin position="7"/>
        <end position="25"/>
    </location>
</feature>
<evidence type="ECO:0000313" key="2">
    <source>
        <dbReference type="EMBL" id="NKE07677.1"/>
    </source>
</evidence>
<evidence type="ECO:0008006" key="4">
    <source>
        <dbReference type="Google" id="ProtNLM"/>
    </source>
</evidence>